<reference evidence="2" key="2">
    <citation type="journal article" date="2015" name="Data Brief">
        <title>Shoot transcriptome of the giant reed, Arundo donax.</title>
        <authorList>
            <person name="Barrero R.A."/>
            <person name="Guerrero F.D."/>
            <person name="Moolhuijzen P."/>
            <person name="Goolsby J.A."/>
            <person name="Tidwell J."/>
            <person name="Bellgard S.E."/>
            <person name="Bellgard M.I."/>
        </authorList>
    </citation>
    <scope>NUCLEOTIDE SEQUENCE</scope>
    <source>
        <tissue evidence="2">Shoot tissue taken approximately 20 cm above the soil surface</tissue>
    </source>
</reference>
<dbReference type="EMBL" id="GBRH01267016">
    <property type="protein sequence ID" value="JAD30879.1"/>
    <property type="molecule type" value="Transcribed_RNA"/>
</dbReference>
<organism evidence="2">
    <name type="scientific">Arundo donax</name>
    <name type="common">Giant reed</name>
    <name type="synonym">Donax arundinaceus</name>
    <dbReference type="NCBI Taxonomy" id="35708"/>
    <lineage>
        <taxon>Eukaryota</taxon>
        <taxon>Viridiplantae</taxon>
        <taxon>Streptophyta</taxon>
        <taxon>Embryophyta</taxon>
        <taxon>Tracheophyta</taxon>
        <taxon>Spermatophyta</taxon>
        <taxon>Magnoliopsida</taxon>
        <taxon>Liliopsida</taxon>
        <taxon>Poales</taxon>
        <taxon>Poaceae</taxon>
        <taxon>PACMAD clade</taxon>
        <taxon>Arundinoideae</taxon>
        <taxon>Arundineae</taxon>
        <taxon>Arundo</taxon>
    </lineage>
</organism>
<dbReference type="AlphaFoldDB" id="A0A0A8YUQ7"/>
<protein>
    <submittedName>
        <fullName evidence="2">Uncharacterized protein</fullName>
    </submittedName>
</protein>
<feature type="region of interest" description="Disordered" evidence="1">
    <location>
        <begin position="1"/>
        <end position="36"/>
    </location>
</feature>
<evidence type="ECO:0000313" key="2">
    <source>
        <dbReference type="EMBL" id="JAD30879.1"/>
    </source>
</evidence>
<name>A0A0A8YUQ7_ARUDO</name>
<accession>A0A0A8YUQ7</accession>
<proteinExistence type="predicted"/>
<sequence length="36" mass="4049">MPLPNHEDSELPQRGPPNLEPRSGGAFWFEERCGTP</sequence>
<evidence type="ECO:0000256" key="1">
    <source>
        <dbReference type="SAM" id="MobiDB-lite"/>
    </source>
</evidence>
<feature type="compositionally biased region" description="Basic and acidic residues" evidence="1">
    <location>
        <begin position="1"/>
        <end position="11"/>
    </location>
</feature>
<reference evidence="2" key="1">
    <citation type="submission" date="2014-09" db="EMBL/GenBank/DDBJ databases">
        <authorList>
            <person name="Magalhaes I.L.F."/>
            <person name="Oliveira U."/>
            <person name="Santos F.R."/>
            <person name="Vidigal T.H.D.A."/>
            <person name="Brescovit A.D."/>
            <person name="Santos A.J."/>
        </authorList>
    </citation>
    <scope>NUCLEOTIDE SEQUENCE</scope>
    <source>
        <tissue evidence="2">Shoot tissue taken approximately 20 cm above the soil surface</tissue>
    </source>
</reference>